<dbReference type="GO" id="GO:0004803">
    <property type="term" value="F:transposase activity"/>
    <property type="evidence" value="ECO:0007669"/>
    <property type="project" value="TreeGrafter"/>
</dbReference>
<dbReference type="EMBL" id="BPTR01000001">
    <property type="protein sequence ID" value="GJG26889.1"/>
    <property type="molecule type" value="Genomic_DNA"/>
</dbReference>
<dbReference type="NCBIfam" id="NF033563">
    <property type="entry name" value="transpos_IS30"/>
    <property type="match status" value="1"/>
</dbReference>
<dbReference type="InterPro" id="IPR053392">
    <property type="entry name" value="Transposase_IS30-like"/>
</dbReference>
<protein>
    <submittedName>
        <fullName evidence="3">IS30 family transposase</fullName>
    </submittedName>
</protein>
<organism evidence="3 5">
    <name type="scientific">Segatella bryantii</name>
    <name type="common">Prevotella bryantii</name>
    <dbReference type="NCBI Taxonomy" id="77095"/>
    <lineage>
        <taxon>Bacteria</taxon>
        <taxon>Pseudomonadati</taxon>
        <taxon>Bacteroidota</taxon>
        <taxon>Bacteroidia</taxon>
        <taxon>Bacteroidales</taxon>
        <taxon>Prevotellaceae</taxon>
        <taxon>Segatella</taxon>
    </lineage>
</organism>
<name>A0AA37MKL4_SEGBR</name>
<dbReference type="SUPFAM" id="SSF53098">
    <property type="entry name" value="Ribonuclease H-like"/>
    <property type="match status" value="1"/>
</dbReference>
<proteinExistence type="predicted"/>
<gene>
    <name evidence="3" type="ORF">PRRU23_05890</name>
    <name evidence="4" type="ORF">PRRU23_09280</name>
</gene>
<evidence type="ECO:0000313" key="3">
    <source>
        <dbReference type="EMBL" id="GJG26889.1"/>
    </source>
</evidence>
<dbReference type="GO" id="GO:0003676">
    <property type="term" value="F:nucleic acid binding"/>
    <property type="evidence" value="ECO:0007669"/>
    <property type="project" value="InterPro"/>
</dbReference>
<dbReference type="GO" id="GO:0015074">
    <property type="term" value="P:DNA integration"/>
    <property type="evidence" value="ECO:0007669"/>
    <property type="project" value="InterPro"/>
</dbReference>
<feature type="domain" description="Integrase catalytic" evidence="2">
    <location>
        <begin position="156"/>
        <end position="317"/>
    </location>
</feature>
<dbReference type="RefSeq" id="WP_006282587.1">
    <property type="nucleotide sequence ID" value="NZ_BPTR01000001.1"/>
</dbReference>
<evidence type="ECO:0000256" key="1">
    <source>
        <dbReference type="ARBA" id="ARBA00023172"/>
    </source>
</evidence>
<dbReference type="EMBL" id="BPTR01000001">
    <property type="protein sequence ID" value="GJG27228.1"/>
    <property type="molecule type" value="Genomic_DNA"/>
</dbReference>
<dbReference type="InterPro" id="IPR001584">
    <property type="entry name" value="Integrase_cat-core"/>
</dbReference>
<dbReference type="InterPro" id="IPR025246">
    <property type="entry name" value="IS30-like_HTH"/>
</dbReference>
<evidence type="ECO:0000313" key="4">
    <source>
        <dbReference type="EMBL" id="GJG27228.1"/>
    </source>
</evidence>
<dbReference type="SUPFAM" id="SSF46689">
    <property type="entry name" value="Homeodomain-like"/>
    <property type="match status" value="1"/>
</dbReference>
<dbReference type="PROSITE" id="PS50994">
    <property type="entry name" value="INTEGRASE"/>
    <property type="match status" value="1"/>
</dbReference>
<dbReference type="InterPro" id="IPR009057">
    <property type="entry name" value="Homeodomain-like_sf"/>
</dbReference>
<dbReference type="InterPro" id="IPR012337">
    <property type="entry name" value="RNaseH-like_sf"/>
</dbReference>
<dbReference type="GO" id="GO:0032196">
    <property type="term" value="P:transposition"/>
    <property type="evidence" value="ECO:0007669"/>
    <property type="project" value="TreeGrafter"/>
</dbReference>
<dbReference type="InterPro" id="IPR036397">
    <property type="entry name" value="RNaseH_sf"/>
</dbReference>
<evidence type="ECO:0000259" key="2">
    <source>
        <dbReference type="PROSITE" id="PS50994"/>
    </source>
</evidence>
<comment type="caution">
    <text evidence="3">The sequence shown here is derived from an EMBL/GenBank/DDBJ whole genome shotgun (WGS) entry which is preliminary data.</text>
</comment>
<dbReference type="Pfam" id="PF13936">
    <property type="entry name" value="HTH_38"/>
    <property type="match status" value="1"/>
</dbReference>
<dbReference type="PANTHER" id="PTHR10948">
    <property type="entry name" value="TRANSPOSASE"/>
    <property type="match status" value="1"/>
</dbReference>
<accession>A0AA37MKL4</accession>
<dbReference type="GO" id="GO:0006310">
    <property type="term" value="P:DNA recombination"/>
    <property type="evidence" value="ECO:0007669"/>
    <property type="project" value="UniProtKB-KW"/>
</dbReference>
<dbReference type="Gene3D" id="3.30.420.10">
    <property type="entry name" value="Ribonuclease H-like superfamily/Ribonuclease H"/>
    <property type="match status" value="1"/>
</dbReference>
<sequence>MTKHLTAQQRYEISFRLQKKERSTDIARALGVHRSTISREIRRNKAPHGRYNAEKAQWLSDRRMSARKHYTVLTDEIKVYIDHKLTQEQWSPEQISGRRRALGLPPISHETIYRYVWEEKHKWGKPLYKHLRHRGRRYNKRGSSYKSRGIPGRVGIEQRPAVVDEKGRFGDLEIDTIVGKNRRSVIMTINDRESGFLIMRKLPSKEAEPLAEAAIAALKPIRKGLHTMTADNGTEFSRHQQIARALKIDIFFARPYHSWERGANENTNGLVRQYFLKGSDFTKITDKDINMVQDRINNRPRKRLNYKTPVEFIRQKYGENKTIIKLLRY</sequence>
<dbReference type="PANTHER" id="PTHR10948:SF23">
    <property type="entry name" value="TRANSPOSASE INSI FOR INSERTION SEQUENCE ELEMENT IS30A-RELATED"/>
    <property type="match status" value="1"/>
</dbReference>
<dbReference type="InterPro" id="IPR051917">
    <property type="entry name" value="Transposase-Integrase"/>
</dbReference>
<dbReference type="AlphaFoldDB" id="A0AA37MKL4"/>
<dbReference type="Proteomes" id="UP000887043">
    <property type="component" value="Unassembled WGS sequence"/>
</dbReference>
<keyword evidence="1" id="KW-0233">DNA recombination</keyword>
<evidence type="ECO:0000313" key="5">
    <source>
        <dbReference type="Proteomes" id="UP000887043"/>
    </source>
</evidence>
<reference evidence="3" key="1">
    <citation type="submission" date="2021-08" db="EMBL/GenBank/DDBJ databases">
        <title>Prevotella lacticifex sp. nov., isolated from rumen of cow.</title>
        <authorList>
            <person name="Shinkai T."/>
            <person name="Ikeyama N."/>
            <person name="Kumagai M."/>
            <person name="Ohmori H."/>
            <person name="Sakamoto M."/>
            <person name="Ohkuma M."/>
            <person name="Mitsumori M."/>
        </authorList>
    </citation>
    <scope>NUCLEOTIDE SEQUENCE</scope>
    <source>
        <strain evidence="3">DSM 11371</strain>
    </source>
</reference>
<dbReference type="GO" id="GO:0005829">
    <property type="term" value="C:cytosol"/>
    <property type="evidence" value="ECO:0007669"/>
    <property type="project" value="TreeGrafter"/>
</dbReference>